<dbReference type="Gene3D" id="2.40.170.20">
    <property type="entry name" value="TonB-dependent receptor, beta-barrel domain"/>
    <property type="match status" value="1"/>
</dbReference>
<dbReference type="InterPro" id="IPR012910">
    <property type="entry name" value="Plug_dom"/>
</dbReference>
<name>A0A420BGR3_SPHD1</name>
<evidence type="ECO:0000256" key="4">
    <source>
        <dbReference type="ARBA" id="ARBA00022692"/>
    </source>
</evidence>
<evidence type="ECO:0000256" key="1">
    <source>
        <dbReference type="ARBA" id="ARBA00004571"/>
    </source>
</evidence>
<keyword evidence="2 7" id="KW-0813">Transport</keyword>
<dbReference type="PROSITE" id="PS52016">
    <property type="entry name" value="TONB_DEPENDENT_REC_3"/>
    <property type="match status" value="1"/>
</dbReference>
<dbReference type="SUPFAM" id="SSF49464">
    <property type="entry name" value="Carboxypeptidase regulatory domain-like"/>
    <property type="match status" value="1"/>
</dbReference>
<evidence type="ECO:0000256" key="2">
    <source>
        <dbReference type="ARBA" id="ARBA00022448"/>
    </source>
</evidence>
<dbReference type="OrthoDB" id="687738at2"/>
<evidence type="ECO:0000259" key="8">
    <source>
        <dbReference type="Pfam" id="PF07715"/>
    </source>
</evidence>
<dbReference type="AlphaFoldDB" id="A0A420BGR3"/>
<feature type="domain" description="TonB-dependent receptor plug" evidence="8">
    <location>
        <begin position="169"/>
        <end position="284"/>
    </location>
</feature>
<organism evidence="9 10">
    <name type="scientific">Sphingobacterium detergens</name>
    <dbReference type="NCBI Taxonomy" id="1145106"/>
    <lineage>
        <taxon>Bacteria</taxon>
        <taxon>Pseudomonadati</taxon>
        <taxon>Bacteroidota</taxon>
        <taxon>Sphingobacteriia</taxon>
        <taxon>Sphingobacteriales</taxon>
        <taxon>Sphingobacteriaceae</taxon>
        <taxon>Sphingobacterium</taxon>
    </lineage>
</organism>
<evidence type="ECO:0000313" key="9">
    <source>
        <dbReference type="EMBL" id="RKE55902.1"/>
    </source>
</evidence>
<dbReference type="NCBIfam" id="TIGR04057">
    <property type="entry name" value="SusC_RagA_signa"/>
    <property type="match status" value="1"/>
</dbReference>
<keyword evidence="6 7" id="KW-0998">Cell outer membrane</keyword>
<gene>
    <name evidence="9" type="ORF">DFQ12_0742</name>
</gene>
<dbReference type="EMBL" id="RAPY01000001">
    <property type="protein sequence ID" value="RKE55902.1"/>
    <property type="molecule type" value="Genomic_DNA"/>
</dbReference>
<dbReference type="Pfam" id="PF13715">
    <property type="entry name" value="CarbopepD_reg_2"/>
    <property type="match status" value="1"/>
</dbReference>
<evidence type="ECO:0000313" key="10">
    <source>
        <dbReference type="Proteomes" id="UP000286246"/>
    </source>
</evidence>
<comment type="subcellular location">
    <subcellularLocation>
        <location evidence="1 7">Cell outer membrane</location>
        <topology evidence="1 7">Multi-pass membrane protein</topology>
    </subcellularLocation>
</comment>
<dbReference type="NCBIfam" id="TIGR04056">
    <property type="entry name" value="OMP_RagA_SusC"/>
    <property type="match status" value="1"/>
</dbReference>
<dbReference type="InterPro" id="IPR039426">
    <property type="entry name" value="TonB-dep_rcpt-like"/>
</dbReference>
<dbReference type="RefSeq" id="WP_120257634.1">
    <property type="nucleotide sequence ID" value="NZ_RAPY01000001.1"/>
</dbReference>
<comment type="similarity">
    <text evidence="7">Belongs to the TonB-dependent receptor family.</text>
</comment>
<reference evidence="9 10" key="1">
    <citation type="submission" date="2018-09" db="EMBL/GenBank/DDBJ databases">
        <title>Genomic Encyclopedia of Type Strains, Phase III (KMG-III): the genomes of soil and plant-associated and newly described type strains.</title>
        <authorList>
            <person name="Whitman W."/>
        </authorList>
    </citation>
    <scope>NUCLEOTIDE SEQUENCE [LARGE SCALE GENOMIC DNA]</scope>
    <source>
        <strain evidence="9 10">CECT 7938</strain>
    </source>
</reference>
<accession>A0A420BGR3</accession>
<keyword evidence="10" id="KW-1185">Reference proteome</keyword>
<dbReference type="Proteomes" id="UP000286246">
    <property type="component" value="Unassembled WGS sequence"/>
</dbReference>
<dbReference type="InterPro" id="IPR023996">
    <property type="entry name" value="TonB-dep_OMP_SusC/RagA"/>
</dbReference>
<dbReference type="InterPro" id="IPR023997">
    <property type="entry name" value="TonB-dep_OMP_SusC/RagA_CS"/>
</dbReference>
<dbReference type="SUPFAM" id="SSF56935">
    <property type="entry name" value="Porins"/>
    <property type="match status" value="1"/>
</dbReference>
<sequence>MNNFIRTGIGIACSKQAAQYVNLINAQPTCIENKAYSLRELLIIRTLLVIATLFHMFSLSAQTPRKDSGANGPTRHELKGQVLSHDDKPLQGVSIRVDVENLQIRSANDGTFQLLVNNQKGKIKFTYVGFKSQEVRYTARTDLVIRLIPEDNKLEEVEVVSTGYQKIPKERATGSFEFVDNKLLNRKVSTDFVSRLEDLVPGFTSNKTGNSRGSYLNVNVRGLSTLFSEKFPLIVIDGVPYDISNPGLGPGIFTNINPNDIENVTVLKDAAAASIWGAQSGNGVIVITTKRGKFNEQTKLSFNSNISIKAKPDLYYYPQMSSSDYIDAQQYIFDQGKYNSWFKNKFRNPQPVLWLMYARKNGTLSEADFNEQIALLKAADLRDDFLKYIYRQAVNQQYNIQLQTGSDKVNTLFSVGYDKNLNDVVTSSFKRLNLKSNTQIKPVKNMILDIGLSYTDSKNENSYFTVAYNRMAKGVKNYPYMRLADANGNPIAVDISGLNPTFRDTIAGGRLLDYSYVPLDQLNDSKETQQIREFFTNINASYSFDFGLKLNLLYAYQRTMNPTEIWKGIGTFQLRDEINSFASWNNNAVTWNLPVGDFLGIVNWDSYNHQSRATADYSKKWNEKHEISLFAGMEVRKNEQKVTSSQYSGYDPETGAFKSVPYGIQVPMLNGLFGTSTITDVNVFKRFRNNFVSYFANGAYTYANRYLLSGSFRKDASNLFGVKSNDRGQPFWSVGAAWILSNEPLIANGVFNFLKLRTTYGYNGNVNNSVSAYPIMSIQSEAHYMTNQNYGMIMTPPNPRLRWERIGITNVGLDFSLRNNSLSGSIEYYVKNAKDLIAPDRIDPSTGFSTLMVNSGNIRTKGWDISLNSIPVQQKNWTWSSNLVFSYARTKVLKSYVQNENGKDFISSAQSGTMTPIEGMDLYSQLGYKWAGLDPGTGEPRAYINGEISKDYTAILGLNVRDLENYGSTVPLYTGGWRNNVRYKTVELSWNISYQLGHKFLRNSFDNSLFLNSDIGHTDYALRWQKSGDELHTDVPAFKYPADLGSQVYMRSSALLENGGQIKLRDIQLSVSLPSLSRFKVHNAKIYGYIQNVGTIWRANKFGIDTEYGFNIPDPMMSALGLSFNF</sequence>
<dbReference type="Pfam" id="PF07715">
    <property type="entry name" value="Plug"/>
    <property type="match status" value="1"/>
</dbReference>
<keyword evidence="5 7" id="KW-0472">Membrane</keyword>
<dbReference type="Gene3D" id="2.60.40.1120">
    <property type="entry name" value="Carboxypeptidase-like, regulatory domain"/>
    <property type="match status" value="1"/>
</dbReference>
<evidence type="ECO:0000256" key="5">
    <source>
        <dbReference type="ARBA" id="ARBA00023136"/>
    </source>
</evidence>
<dbReference type="InterPro" id="IPR037066">
    <property type="entry name" value="Plug_dom_sf"/>
</dbReference>
<evidence type="ECO:0000256" key="6">
    <source>
        <dbReference type="ARBA" id="ARBA00023237"/>
    </source>
</evidence>
<proteinExistence type="inferred from homology"/>
<dbReference type="InterPro" id="IPR008969">
    <property type="entry name" value="CarboxyPept-like_regulatory"/>
</dbReference>
<keyword evidence="4 7" id="KW-0812">Transmembrane</keyword>
<dbReference type="GO" id="GO:0009279">
    <property type="term" value="C:cell outer membrane"/>
    <property type="evidence" value="ECO:0007669"/>
    <property type="project" value="UniProtKB-SubCell"/>
</dbReference>
<comment type="caution">
    <text evidence="9">The sequence shown here is derived from an EMBL/GenBank/DDBJ whole genome shotgun (WGS) entry which is preliminary data.</text>
</comment>
<keyword evidence="3 7" id="KW-1134">Transmembrane beta strand</keyword>
<protein>
    <submittedName>
        <fullName evidence="9">TonB-linked SusC/RagA family outer membrane protein</fullName>
    </submittedName>
</protein>
<evidence type="ECO:0000256" key="7">
    <source>
        <dbReference type="PROSITE-ProRule" id="PRU01360"/>
    </source>
</evidence>
<evidence type="ECO:0000256" key="3">
    <source>
        <dbReference type="ARBA" id="ARBA00022452"/>
    </source>
</evidence>
<dbReference type="Gene3D" id="2.170.130.10">
    <property type="entry name" value="TonB-dependent receptor, plug domain"/>
    <property type="match status" value="1"/>
</dbReference>
<dbReference type="InterPro" id="IPR036942">
    <property type="entry name" value="Beta-barrel_TonB_sf"/>
</dbReference>